<dbReference type="PROSITE" id="PS01081">
    <property type="entry name" value="HTH_TETR_1"/>
    <property type="match status" value="1"/>
</dbReference>
<evidence type="ECO:0000259" key="6">
    <source>
        <dbReference type="PROSITE" id="PS50977"/>
    </source>
</evidence>
<dbReference type="PROSITE" id="PS50977">
    <property type="entry name" value="HTH_TETR_2"/>
    <property type="match status" value="1"/>
</dbReference>
<evidence type="ECO:0000256" key="1">
    <source>
        <dbReference type="ARBA" id="ARBA00023015"/>
    </source>
</evidence>
<protein>
    <submittedName>
        <fullName evidence="7">TetR/AcrR family transcriptional regulator</fullName>
    </submittedName>
</protein>
<evidence type="ECO:0000256" key="3">
    <source>
        <dbReference type="ARBA" id="ARBA00023163"/>
    </source>
</evidence>
<dbReference type="Proteomes" id="UP000515312">
    <property type="component" value="Chromosome"/>
</dbReference>
<feature type="domain" description="HTH tetR-type" evidence="6">
    <location>
        <begin position="15"/>
        <end position="75"/>
    </location>
</feature>
<feature type="region of interest" description="Disordered" evidence="5">
    <location>
        <begin position="208"/>
        <end position="248"/>
    </location>
</feature>
<keyword evidence="2 4" id="KW-0238">DNA-binding</keyword>
<dbReference type="InterPro" id="IPR036271">
    <property type="entry name" value="Tet_transcr_reg_TetR-rel_C_sf"/>
</dbReference>
<dbReference type="Pfam" id="PF16925">
    <property type="entry name" value="TetR_C_13"/>
    <property type="match status" value="1"/>
</dbReference>
<evidence type="ECO:0000313" key="8">
    <source>
        <dbReference type="Proteomes" id="UP000515312"/>
    </source>
</evidence>
<dbReference type="AlphaFoldDB" id="A0A7G8BEA7"/>
<name>A0A7G8BEA7_9BACT</name>
<dbReference type="SUPFAM" id="SSF48498">
    <property type="entry name" value="Tetracyclin repressor-like, C-terminal domain"/>
    <property type="match status" value="1"/>
</dbReference>
<evidence type="ECO:0000313" key="7">
    <source>
        <dbReference type="EMBL" id="QNI30877.1"/>
    </source>
</evidence>
<keyword evidence="3" id="KW-0804">Transcription</keyword>
<dbReference type="Pfam" id="PF00440">
    <property type="entry name" value="TetR_N"/>
    <property type="match status" value="1"/>
</dbReference>
<dbReference type="Gene3D" id="1.10.357.10">
    <property type="entry name" value="Tetracycline Repressor, domain 2"/>
    <property type="match status" value="1"/>
</dbReference>
<organism evidence="7 8">
    <name type="scientific">Alloacidobacterium dinghuense</name>
    <dbReference type="NCBI Taxonomy" id="2763107"/>
    <lineage>
        <taxon>Bacteria</taxon>
        <taxon>Pseudomonadati</taxon>
        <taxon>Acidobacteriota</taxon>
        <taxon>Terriglobia</taxon>
        <taxon>Terriglobales</taxon>
        <taxon>Acidobacteriaceae</taxon>
        <taxon>Alloacidobacterium</taxon>
    </lineage>
</organism>
<dbReference type="EMBL" id="CP060394">
    <property type="protein sequence ID" value="QNI30877.1"/>
    <property type="molecule type" value="Genomic_DNA"/>
</dbReference>
<dbReference type="InterPro" id="IPR023772">
    <property type="entry name" value="DNA-bd_HTH_TetR-type_CS"/>
</dbReference>
<dbReference type="KEGG" id="adin:H7849_17375"/>
<evidence type="ECO:0000256" key="4">
    <source>
        <dbReference type="PROSITE-ProRule" id="PRU00335"/>
    </source>
</evidence>
<accession>A0A7G8BEA7</accession>
<feature type="DNA-binding region" description="H-T-H motif" evidence="4">
    <location>
        <begin position="38"/>
        <end position="57"/>
    </location>
</feature>
<dbReference type="InterPro" id="IPR009057">
    <property type="entry name" value="Homeodomain-like_sf"/>
</dbReference>
<sequence>MLADREKKRRTRDPERTRERLLQAAFREVHRSGFQSASIDAILAAAKVTKGALYYHFDSKETLGYAVIEEKVAKLTHDRWLRPMRSEGESIDILIGVVRRIPDRTQDVRAGCPLLLLAQEMSPLDEQFRKRLERIFLDWQQGVATLLRKGQSQGTVRRDLNPGEAASFLVAMVEGYATLAKNAQDAKVWKAGIRNIVGWLRSLRAGQPQTRLKRRTNYEKGRSVAQESAHNGSLRAGGRREPVGTGKS</sequence>
<dbReference type="InterPro" id="IPR011075">
    <property type="entry name" value="TetR_C"/>
</dbReference>
<dbReference type="GO" id="GO:0003677">
    <property type="term" value="F:DNA binding"/>
    <property type="evidence" value="ECO:0007669"/>
    <property type="project" value="UniProtKB-UniRule"/>
</dbReference>
<dbReference type="InterPro" id="IPR001647">
    <property type="entry name" value="HTH_TetR"/>
</dbReference>
<reference evidence="7 8" key="1">
    <citation type="submission" date="2020-08" db="EMBL/GenBank/DDBJ databases">
        <title>Edaphobacter telluris sp. nov. and Acidobacterium dinghuensis sp. nov., two acidobacteria isolated from forest soil.</title>
        <authorList>
            <person name="Fu J."/>
            <person name="Qiu L."/>
        </authorList>
    </citation>
    <scope>NUCLEOTIDE SEQUENCE [LARGE SCALE GENOMIC DNA]</scope>
    <source>
        <strain evidence="7">4Y35</strain>
    </source>
</reference>
<gene>
    <name evidence="7" type="ORF">H7849_17375</name>
</gene>
<dbReference type="RefSeq" id="WP_186741066.1">
    <property type="nucleotide sequence ID" value="NZ_CP060394.1"/>
</dbReference>
<evidence type="ECO:0000256" key="5">
    <source>
        <dbReference type="SAM" id="MobiDB-lite"/>
    </source>
</evidence>
<dbReference type="SUPFAM" id="SSF46689">
    <property type="entry name" value="Homeodomain-like"/>
    <property type="match status" value="1"/>
</dbReference>
<dbReference type="PRINTS" id="PR00455">
    <property type="entry name" value="HTHTETR"/>
</dbReference>
<keyword evidence="1" id="KW-0805">Transcription regulation</keyword>
<keyword evidence="8" id="KW-1185">Reference proteome</keyword>
<evidence type="ECO:0000256" key="2">
    <source>
        <dbReference type="ARBA" id="ARBA00023125"/>
    </source>
</evidence>
<proteinExistence type="predicted"/>
<dbReference type="PANTHER" id="PTHR47506">
    <property type="entry name" value="TRANSCRIPTIONAL REGULATORY PROTEIN"/>
    <property type="match status" value="1"/>
</dbReference>
<dbReference type="PANTHER" id="PTHR47506:SF1">
    <property type="entry name" value="HTH-TYPE TRANSCRIPTIONAL REGULATOR YJDC"/>
    <property type="match status" value="1"/>
</dbReference>